<dbReference type="Pfam" id="PF09673">
    <property type="entry name" value="TrbC_Ftype"/>
    <property type="match status" value="1"/>
</dbReference>
<accession>A0ABY7GP49</accession>
<organism evidence="1 2">
    <name type="scientific">Methylomonas rapida</name>
    <dbReference type="NCBI Taxonomy" id="2963939"/>
    <lineage>
        <taxon>Bacteria</taxon>
        <taxon>Pseudomonadati</taxon>
        <taxon>Pseudomonadota</taxon>
        <taxon>Gammaproteobacteria</taxon>
        <taxon>Methylococcales</taxon>
        <taxon>Methylococcaceae</taxon>
        <taxon>Methylomonas</taxon>
    </lineage>
</organism>
<reference evidence="1" key="1">
    <citation type="submission" date="2022-11" db="EMBL/GenBank/DDBJ databases">
        <title>Methylomonas rapida sp. nov., Carotenoid-Producing Obligate Methanotrophs with High Growth Characteristics and Biotechnological Potential.</title>
        <authorList>
            <person name="Tikhonova E.N."/>
            <person name="Suleimanov R.Z."/>
            <person name="Miroshnikov K."/>
            <person name="Oshkin I.Y."/>
            <person name="Belova S.E."/>
            <person name="Danilova O.V."/>
            <person name="Ashikhmin A."/>
            <person name="Konopkin A."/>
            <person name="But S.Y."/>
            <person name="Khmelenina V.N."/>
            <person name="Kuznetsov N."/>
            <person name="Pimenov N.V."/>
            <person name="Dedysh S.N."/>
        </authorList>
    </citation>
    <scope>NUCLEOTIDE SEQUENCE</scope>
    <source>
        <strain evidence="1">MP1</strain>
    </source>
</reference>
<gene>
    <name evidence="1" type="ORF">NM686_007120</name>
</gene>
<dbReference type="RefSeq" id="WP_269022632.1">
    <property type="nucleotide sequence ID" value="NZ_CP113517.1"/>
</dbReference>
<evidence type="ECO:0000313" key="1">
    <source>
        <dbReference type="EMBL" id="WAR46284.1"/>
    </source>
</evidence>
<sequence length="404" mass="45072">MRCFDPPQFPWRQVAVCLLSCFGGVLTVHAEEAWLQRSKAILQALEGQARPDWLNGQSEQLDMKRQAQHVLEASQAIQTEALSTRLPTVASGLPTTTSNKPLRLLFVSFSLGESALKGIFEEAAGRNDVLLVFRGPKPGQKLPALMADLKRFLKGIEPLPNIVIDPTRFQRWSVTAVPDIVVEQDGKARLHVRGVSSLSWLDEQLKAGKQGDLGTLGDVGQIAEIDLLEEIKRRMTTIDWKQKQQQAIARFWEQQKFEDLPTAQVNLDRTVDLTITAPRDLAAPNGQLIIRAGQTVNPLDKMPFSLCLKVFDATVPAQVELIEHQSCQDKQARVMYLATSLPRQSGWDSLQRLETALQAPVYLLTPDVRRRFQLQNVPAIVEQSGNRLLVRERKLPVSTAGAKS</sequence>
<name>A0ABY7GP49_9GAMM</name>
<keyword evidence="2" id="KW-1185">Reference proteome</keyword>
<evidence type="ECO:0000313" key="2">
    <source>
        <dbReference type="Proteomes" id="UP001162780"/>
    </source>
</evidence>
<dbReference type="EMBL" id="CP113517">
    <property type="protein sequence ID" value="WAR46284.1"/>
    <property type="molecule type" value="Genomic_DNA"/>
</dbReference>
<protein>
    <submittedName>
        <fullName evidence="1">TrbC family F-type conjugative pilus assembly protein</fullName>
    </submittedName>
</protein>
<dbReference type="InterPro" id="IPR019106">
    <property type="entry name" value="T4SS_TrbC"/>
</dbReference>
<proteinExistence type="predicted"/>
<dbReference type="Proteomes" id="UP001162780">
    <property type="component" value="Chromosome"/>
</dbReference>